<protein>
    <recommendedName>
        <fullName evidence="2">AB hydrolase-1 domain-containing protein</fullName>
    </recommendedName>
</protein>
<feature type="domain" description="AB hydrolase-1" evidence="2">
    <location>
        <begin position="68"/>
        <end position="307"/>
    </location>
</feature>
<feature type="transmembrane region" description="Helical" evidence="1">
    <location>
        <begin position="7"/>
        <end position="28"/>
    </location>
</feature>
<dbReference type="Gene3D" id="3.40.50.1820">
    <property type="entry name" value="alpha/beta hydrolase"/>
    <property type="match status" value="1"/>
</dbReference>
<reference evidence="3 4" key="1">
    <citation type="submission" date="2017-05" db="EMBL/GenBank/DDBJ databases">
        <authorList>
            <person name="Varghese N."/>
            <person name="Submissions S."/>
        </authorList>
    </citation>
    <scope>NUCLEOTIDE SEQUENCE [LARGE SCALE GENOMIC DNA]</scope>
    <source>
        <strain evidence="3 4">DSM 15949</strain>
    </source>
</reference>
<proteinExistence type="predicted"/>
<evidence type="ECO:0000313" key="4">
    <source>
        <dbReference type="Proteomes" id="UP001157914"/>
    </source>
</evidence>
<dbReference type="SUPFAM" id="SSF53474">
    <property type="entry name" value="alpha/beta-Hydrolases"/>
    <property type="match status" value="1"/>
</dbReference>
<keyword evidence="1" id="KW-0812">Transmembrane</keyword>
<evidence type="ECO:0000256" key="1">
    <source>
        <dbReference type="SAM" id="Phobius"/>
    </source>
</evidence>
<organism evidence="3 4">
    <name type="scientific">Roseibium denhamense</name>
    <dbReference type="NCBI Taxonomy" id="76305"/>
    <lineage>
        <taxon>Bacteria</taxon>
        <taxon>Pseudomonadati</taxon>
        <taxon>Pseudomonadota</taxon>
        <taxon>Alphaproteobacteria</taxon>
        <taxon>Hyphomicrobiales</taxon>
        <taxon>Stappiaceae</taxon>
        <taxon>Roseibium</taxon>
    </lineage>
</organism>
<dbReference type="InterPro" id="IPR000073">
    <property type="entry name" value="AB_hydrolase_1"/>
</dbReference>
<dbReference type="EMBL" id="FXTT01000003">
    <property type="protein sequence ID" value="SMP26217.1"/>
    <property type="molecule type" value="Genomic_DNA"/>
</dbReference>
<comment type="caution">
    <text evidence="3">The sequence shown here is derived from an EMBL/GenBank/DDBJ whole genome shotgun (WGS) entry which is preliminary data.</text>
</comment>
<name>A0ABY1P4K7_9HYPH</name>
<gene>
    <name evidence="3" type="ORF">SAMN06265374_2689</name>
</gene>
<evidence type="ECO:0000313" key="3">
    <source>
        <dbReference type="EMBL" id="SMP26217.1"/>
    </source>
</evidence>
<dbReference type="PANTHER" id="PTHR43265">
    <property type="entry name" value="ESTERASE ESTD"/>
    <property type="match status" value="1"/>
</dbReference>
<keyword evidence="1" id="KW-0472">Membrane</keyword>
<dbReference type="PANTHER" id="PTHR43265:SF1">
    <property type="entry name" value="ESTERASE ESTD"/>
    <property type="match status" value="1"/>
</dbReference>
<accession>A0ABY1P4K7</accession>
<dbReference type="InterPro" id="IPR053145">
    <property type="entry name" value="AB_hydrolase_Est10"/>
</dbReference>
<keyword evidence="1" id="KW-1133">Transmembrane helix</keyword>
<sequence length="360" mass="39403">MKIFRRALLWLTGAISLIVLFGAGLLFLTNVSDFDLAGFKSENISFPHGGATISGTLHLPHEDNPPLLVLVHGDGPQDRYAGGSLLPLMRVLLENGIAVYSWDKPGIGASSGNWLDYSMQDRSELAAQAVTKLSSHPDNRFASIGILGFSQAGWVLPGLALRETAASHFILVGGAVNWLRQGSYFTRIRLEQEGVSDGVIEQIIAEETRRNRDIKASAHSYEAYLSSFDGKGQPMSENRFNFVRKNMNSDASETLRQVRKPFLTIHGSHDLNVDPEFNPQEYRRLLAAGGASTETVVIANATHGLLKADPFNYQLPDEMPIWTQAWFVLSGRNAYAPGALDQILSWTLQAPGHTPTMTGG</sequence>
<evidence type="ECO:0000259" key="2">
    <source>
        <dbReference type="Pfam" id="PF12697"/>
    </source>
</evidence>
<dbReference type="RefSeq" id="WP_155192973.1">
    <property type="nucleotide sequence ID" value="NZ_BAAAEA010000002.1"/>
</dbReference>
<keyword evidence="4" id="KW-1185">Reference proteome</keyword>
<dbReference type="InterPro" id="IPR029058">
    <property type="entry name" value="AB_hydrolase_fold"/>
</dbReference>
<dbReference type="Proteomes" id="UP001157914">
    <property type="component" value="Unassembled WGS sequence"/>
</dbReference>
<dbReference type="Pfam" id="PF12697">
    <property type="entry name" value="Abhydrolase_6"/>
    <property type="match status" value="1"/>
</dbReference>